<dbReference type="RefSeq" id="WP_344026156.1">
    <property type="nucleotide sequence ID" value="NZ_BAAABX010000044.1"/>
</dbReference>
<proteinExistence type="predicted"/>
<evidence type="ECO:0008006" key="3">
    <source>
        <dbReference type="Google" id="ProtNLM"/>
    </source>
</evidence>
<accession>A0ABN0YW98</accession>
<dbReference type="EMBL" id="BAAABX010000044">
    <property type="protein sequence ID" value="GAA0414422.1"/>
    <property type="molecule type" value="Genomic_DNA"/>
</dbReference>
<gene>
    <name evidence="1" type="ORF">GCM10010357_39600</name>
</gene>
<organism evidence="1 2">
    <name type="scientific">Streptomyces luteireticuli</name>
    <dbReference type="NCBI Taxonomy" id="173858"/>
    <lineage>
        <taxon>Bacteria</taxon>
        <taxon>Bacillati</taxon>
        <taxon>Actinomycetota</taxon>
        <taxon>Actinomycetes</taxon>
        <taxon>Kitasatosporales</taxon>
        <taxon>Streptomycetaceae</taxon>
        <taxon>Streptomyces</taxon>
    </lineage>
</organism>
<protein>
    <recommendedName>
        <fullName evidence="3">DUF397 domain-containing protein</fullName>
    </recommendedName>
</protein>
<sequence length="83" mass="9393">MPPRVPEGLDWIPATDDPARPEYLEVAFDGEGQVYLRENLHPEKVVITTERKWDAFVLGVKAGEFDHFVEGIDEEEEPAGREG</sequence>
<evidence type="ECO:0000313" key="1">
    <source>
        <dbReference type="EMBL" id="GAA0414422.1"/>
    </source>
</evidence>
<name>A0ABN0YW98_9ACTN</name>
<reference evidence="1 2" key="1">
    <citation type="journal article" date="2019" name="Int. J. Syst. Evol. Microbiol.">
        <title>The Global Catalogue of Microorganisms (GCM) 10K type strain sequencing project: providing services to taxonomists for standard genome sequencing and annotation.</title>
        <authorList>
            <consortium name="The Broad Institute Genomics Platform"/>
            <consortium name="The Broad Institute Genome Sequencing Center for Infectious Disease"/>
            <person name="Wu L."/>
            <person name="Ma J."/>
        </authorList>
    </citation>
    <scope>NUCLEOTIDE SEQUENCE [LARGE SCALE GENOMIC DNA]</scope>
    <source>
        <strain evidence="1 2">JCM 4788</strain>
    </source>
</reference>
<evidence type="ECO:0000313" key="2">
    <source>
        <dbReference type="Proteomes" id="UP001500879"/>
    </source>
</evidence>
<comment type="caution">
    <text evidence="1">The sequence shown here is derived from an EMBL/GenBank/DDBJ whole genome shotgun (WGS) entry which is preliminary data.</text>
</comment>
<keyword evidence="2" id="KW-1185">Reference proteome</keyword>
<dbReference type="Proteomes" id="UP001500879">
    <property type="component" value="Unassembled WGS sequence"/>
</dbReference>